<dbReference type="OrthoDB" id="823504at2759"/>
<comment type="caution">
    <text evidence="10">Lacks conserved residue(s) required for the propagation of feature annotation.</text>
</comment>
<evidence type="ECO:0000256" key="9">
    <source>
        <dbReference type="PIRSR" id="PIRSR619791-2"/>
    </source>
</evidence>
<gene>
    <name evidence="13" type="primary">tpo</name>
</gene>
<dbReference type="InterPro" id="IPR035976">
    <property type="entry name" value="Sushi/SCR/CCP_sf"/>
</dbReference>
<dbReference type="InParanoid" id="A0A2I4BN45"/>
<keyword evidence="13" id="KW-0575">Peroxidase</keyword>
<dbReference type="STRING" id="52670.A0A2I4BN45"/>
<evidence type="ECO:0000256" key="5">
    <source>
        <dbReference type="ARBA" id="ARBA00023002"/>
    </source>
</evidence>
<comment type="similarity">
    <text evidence="8">Belongs to the peroxidase family. XPO subfamily.</text>
</comment>
<keyword evidence="10" id="KW-0768">Sushi</keyword>
<dbReference type="GO" id="GO:0005615">
    <property type="term" value="C:extracellular space"/>
    <property type="evidence" value="ECO:0007669"/>
    <property type="project" value="TreeGrafter"/>
</dbReference>
<dbReference type="Proteomes" id="UP000192220">
    <property type="component" value="Unplaced"/>
</dbReference>
<keyword evidence="2 9" id="KW-0349">Heme</keyword>
<evidence type="ECO:0000256" key="4">
    <source>
        <dbReference type="ARBA" id="ARBA00022729"/>
    </source>
</evidence>
<dbReference type="FunFam" id="1.10.640.10:FF:000001">
    <property type="entry name" value="Peroxidasin homolog"/>
    <property type="match status" value="1"/>
</dbReference>
<dbReference type="PRINTS" id="PR00457">
    <property type="entry name" value="ANPEROXIDASE"/>
</dbReference>
<dbReference type="InterPro" id="IPR019791">
    <property type="entry name" value="Haem_peroxidase_animal"/>
</dbReference>
<organism evidence="12 13">
    <name type="scientific">Austrofundulus limnaeus</name>
    <name type="common">Annual killifish</name>
    <dbReference type="NCBI Taxonomy" id="52670"/>
    <lineage>
        <taxon>Eukaryota</taxon>
        <taxon>Metazoa</taxon>
        <taxon>Chordata</taxon>
        <taxon>Craniata</taxon>
        <taxon>Vertebrata</taxon>
        <taxon>Euteleostomi</taxon>
        <taxon>Actinopterygii</taxon>
        <taxon>Neopterygii</taxon>
        <taxon>Teleostei</taxon>
        <taxon>Neoteleostei</taxon>
        <taxon>Acanthomorphata</taxon>
        <taxon>Ovalentaria</taxon>
        <taxon>Atherinomorphae</taxon>
        <taxon>Cyprinodontiformes</taxon>
        <taxon>Rivulidae</taxon>
        <taxon>Austrofundulus</taxon>
    </lineage>
</organism>
<dbReference type="SUPFAM" id="SSF57535">
    <property type="entry name" value="Complement control module/SCR domain"/>
    <property type="match status" value="1"/>
</dbReference>
<dbReference type="PROSITE" id="PS50292">
    <property type="entry name" value="PEROXIDASE_3"/>
    <property type="match status" value="1"/>
</dbReference>
<dbReference type="RefSeq" id="XP_013869143.1">
    <property type="nucleotide sequence ID" value="XM_014013689.1"/>
</dbReference>
<evidence type="ECO:0000256" key="6">
    <source>
        <dbReference type="ARBA" id="ARBA00023004"/>
    </source>
</evidence>
<dbReference type="GeneID" id="106521219"/>
<feature type="binding site" description="axial binding residue" evidence="9">
    <location>
        <position position="455"/>
    </location>
    <ligand>
        <name>heme b</name>
        <dbReference type="ChEBI" id="CHEBI:60344"/>
    </ligand>
    <ligandPart>
        <name>Fe</name>
        <dbReference type="ChEBI" id="CHEBI:18248"/>
    </ligandPart>
</feature>
<dbReference type="Pfam" id="PF00084">
    <property type="entry name" value="Sushi"/>
    <property type="match status" value="1"/>
</dbReference>
<evidence type="ECO:0000256" key="3">
    <source>
        <dbReference type="ARBA" id="ARBA00022723"/>
    </source>
</evidence>
<dbReference type="AlphaFoldDB" id="A0A2I4BN45"/>
<accession>A0A2I4BN45</accession>
<keyword evidence="6 9" id="KW-0408">Iron</keyword>
<dbReference type="Gene3D" id="2.10.70.10">
    <property type="entry name" value="Complement Module, domain 1"/>
    <property type="match status" value="1"/>
</dbReference>
<dbReference type="GO" id="GO:0046872">
    <property type="term" value="F:metal ion binding"/>
    <property type="evidence" value="ECO:0007669"/>
    <property type="project" value="UniProtKB-KW"/>
</dbReference>
<evidence type="ECO:0000256" key="1">
    <source>
        <dbReference type="ARBA" id="ARBA00001970"/>
    </source>
</evidence>
<protein>
    <submittedName>
        <fullName evidence="13">Thyroid peroxidase</fullName>
    </submittedName>
</protein>
<dbReference type="CDD" id="cd00033">
    <property type="entry name" value="CCP"/>
    <property type="match status" value="1"/>
</dbReference>
<dbReference type="PROSITE" id="PS50923">
    <property type="entry name" value="SUSHI"/>
    <property type="match status" value="1"/>
</dbReference>
<name>A0A2I4BN45_AUSLI</name>
<dbReference type="PANTHER" id="PTHR11475:SF60">
    <property type="entry name" value="THYROID PEROXIDASE"/>
    <property type="match status" value="1"/>
</dbReference>
<sequence length="759" mass="86242">MKKAFRLWRTPPIRTDEGGSLSDRLEGKFAAGPIKDKRNQNIFLYKCVSVHRRSTTHAEPDTLGVSRAGELFHTALQLLKDRAKQKYKRTFTASDLLTWENVALLAELSQCPDPAGPDLCEQSRHNKYRTISGVCNNRQNPRWGAANSALVRWLPAEYEDGEGEPKGWNRERLHNGFQLPPPRRVSREIIRSSCKWREDDYSQLLVDWGQYIDHDITFTPQSIRSAAFWTDVDCYKTCENVHPCFPIETEESLCMSFRRSSPDCFVASGPDLQQVLQRQQLNAITSYIDASLVYGHMPQLEGTFRDLPGLNGKLAINDRFKEQNGRSFLPFVAKIPSACRTDQQGERVECFSAGDSRVNEVLALIALHTLWLREHNRIADTLKLINDHWSPEIIYQETRKIVGALHQIITMRDYVPKIIGLESFERFVGPYRGYDPTVDASASNVFATAAFRFGHGTIPPILSRLNASFQEHEQYPHLRMHESFFSPWRIVKEGGIEPTLRGMIGTAAPTLHANSLLVEEVTERLVVLDTHQNMDLASLNLQRGRDHGLPGYNKWRDFCGLTQIKTLDDLSEAVGDAGVAEKILSLYKHPDNIDVWLGGLVENFLPRSRVGPLFACLIGKQMKSIRDGDRFWWEADGVFTQQQRNELLKASLSRVICDNSDIEEIPPDSFRFRKYPADYVNCSEIPSMSLEAWREEKSRDLQGCGLPKPIKNGDFIFSSKSGKLTALYSCYHGFKLEGAAEIVCEGNQWSNEAPRCARE</sequence>
<dbReference type="InterPro" id="IPR037120">
    <property type="entry name" value="Haem_peroxidase_sf_animal"/>
</dbReference>
<dbReference type="GO" id="GO:0020037">
    <property type="term" value="F:heme binding"/>
    <property type="evidence" value="ECO:0007669"/>
    <property type="project" value="InterPro"/>
</dbReference>
<dbReference type="CTD" id="7173"/>
<dbReference type="Pfam" id="PF03098">
    <property type="entry name" value="An_peroxidase"/>
    <property type="match status" value="1"/>
</dbReference>
<keyword evidence="12" id="KW-1185">Reference proteome</keyword>
<dbReference type="KEGG" id="alim:106521219"/>
<comment type="cofactor">
    <cofactor evidence="1">
        <name>heme b</name>
        <dbReference type="ChEBI" id="CHEBI:60344"/>
    </cofactor>
</comment>
<dbReference type="SMART" id="SM00032">
    <property type="entry name" value="CCP"/>
    <property type="match status" value="1"/>
</dbReference>
<evidence type="ECO:0000313" key="12">
    <source>
        <dbReference type="Proteomes" id="UP000192220"/>
    </source>
</evidence>
<dbReference type="Gene3D" id="1.10.640.10">
    <property type="entry name" value="Haem peroxidase domain superfamily, animal type"/>
    <property type="match status" value="1"/>
</dbReference>
<dbReference type="InterPro" id="IPR000436">
    <property type="entry name" value="Sushi_SCR_CCP_dom"/>
</dbReference>
<dbReference type="InterPro" id="IPR010255">
    <property type="entry name" value="Haem_peroxidase_sf"/>
</dbReference>
<keyword evidence="5" id="KW-0560">Oxidoreductase</keyword>
<evidence type="ECO:0000256" key="7">
    <source>
        <dbReference type="ARBA" id="ARBA00023157"/>
    </source>
</evidence>
<dbReference type="SUPFAM" id="SSF48113">
    <property type="entry name" value="Heme-dependent peroxidases"/>
    <property type="match status" value="1"/>
</dbReference>
<keyword evidence="3 9" id="KW-0479">Metal-binding</keyword>
<proteinExistence type="inferred from homology"/>
<dbReference type="GO" id="GO:0004601">
    <property type="term" value="F:peroxidase activity"/>
    <property type="evidence" value="ECO:0007669"/>
    <property type="project" value="UniProtKB-KW"/>
</dbReference>
<evidence type="ECO:0000256" key="2">
    <source>
        <dbReference type="ARBA" id="ARBA00022617"/>
    </source>
</evidence>
<keyword evidence="4" id="KW-0732">Signal</keyword>
<keyword evidence="7" id="KW-1015">Disulfide bond</keyword>
<feature type="domain" description="Sushi" evidence="11">
    <location>
        <begin position="702"/>
        <end position="758"/>
    </location>
</feature>
<dbReference type="GO" id="GO:0006979">
    <property type="term" value="P:response to oxidative stress"/>
    <property type="evidence" value="ECO:0007669"/>
    <property type="project" value="InterPro"/>
</dbReference>
<evidence type="ECO:0000256" key="8">
    <source>
        <dbReference type="ARBA" id="ARBA00061342"/>
    </source>
</evidence>
<evidence type="ECO:0000256" key="10">
    <source>
        <dbReference type="PROSITE-ProRule" id="PRU00302"/>
    </source>
</evidence>
<dbReference type="PANTHER" id="PTHR11475">
    <property type="entry name" value="OXIDASE/PEROXIDASE"/>
    <property type="match status" value="1"/>
</dbReference>
<reference evidence="13" key="1">
    <citation type="submission" date="2025-08" db="UniProtKB">
        <authorList>
            <consortium name="RefSeq"/>
        </authorList>
    </citation>
    <scope>IDENTIFICATION</scope>
    <source>
        <strain evidence="13">Quisiro</strain>
        <tissue evidence="13">Liver</tissue>
    </source>
</reference>
<evidence type="ECO:0000259" key="11">
    <source>
        <dbReference type="PROSITE" id="PS50923"/>
    </source>
</evidence>
<evidence type="ECO:0000313" key="13">
    <source>
        <dbReference type="RefSeq" id="XP_013869143.1"/>
    </source>
</evidence>